<comment type="caution">
    <text evidence="1">The sequence shown here is derived from an EMBL/GenBank/DDBJ whole genome shotgun (WGS) entry which is preliminary data.</text>
</comment>
<gene>
    <name evidence="1" type="ORF">VKT23_013016</name>
</gene>
<dbReference type="EMBL" id="JBANRG010000034">
    <property type="protein sequence ID" value="KAK7450134.1"/>
    <property type="molecule type" value="Genomic_DNA"/>
</dbReference>
<accession>A0ABR1J957</accession>
<evidence type="ECO:0000313" key="2">
    <source>
        <dbReference type="Proteomes" id="UP001498398"/>
    </source>
</evidence>
<proteinExistence type="predicted"/>
<organism evidence="1 2">
    <name type="scientific">Marasmiellus scandens</name>
    <dbReference type="NCBI Taxonomy" id="2682957"/>
    <lineage>
        <taxon>Eukaryota</taxon>
        <taxon>Fungi</taxon>
        <taxon>Dikarya</taxon>
        <taxon>Basidiomycota</taxon>
        <taxon>Agaricomycotina</taxon>
        <taxon>Agaricomycetes</taxon>
        <taxon>Agaricomycetidae</taxon>
        <taxon>Agaricales</taxon>
        <taxon>Marasmiineae</taxon>
        <taxon>Omphalotaceae</taxon>
        <taxon>Marasmiellus</taxon>
    </lineage>
</organism>
<sequence length="188" mass="20868">MMVRSKPDLPLDLNSELKNSKIFQFDTLTSVTGVGLLPGKTDTTASPKRHSPTVISTSLVEGDERTSSLLTRYPFLETSYPGTHGEAATVPSSPTATSIYTLYTQADSEAPSTVIVRPKLPARTERQMQIQEEILDVRSKMLGAFEPKSGSEDEFERLREWIAQLEKLQESDWALELSDVRPPGLEKV</sequence>
<reference evidence="1 2" key="1">
    <citation type="submission" date="2024-01" db="EMBL/GenBank/DDBJ databases">
        <title>A draft genome for the cacao thread blight pathogen Marasmiellus scandens.</title>
        <authorList>
            <person name="Baruah I.K."/>
            <person name="Leung J."/>
            <person name="Bukari Y."/>
            <person name="Amoako-Attah I."/>
            <person name="Meinhardt L.W."/>
            <person name="Bailey B.A."/>
            <person name="Cohen S.P."/>
        </authorList>
    </citation>
    <scope>NUCLEOTIDE SEQUENCE [LARGE SCALE GENOMIC DNA]</scope>
    <source>
        <strain evidence="1 2">GH-19</strain>
    </source>
</reference>
<evidence type="ECO:0000313" key="1">
    <source>
        <dbReference type="EMBL" id="KAK7450134.1"/>
    </source>
</evidence>
<keyword evidence="2" id="KW-1185">Reference proteome</keyword>
<dbReference type="Proteomes" id="UP001498398">
    <property type="component" value="Unassembled WGS sequence"/>
</dbReference>
<name>A0ABR1J957_9AGAR</name>
<protein>
    <submittedName>
        <fullName evidence="1">Uncharacterized protein</fullName>
    </submittedName>
</protein>